<name>A0A8H7IY91_9PLEO</name>
<keyword evidence="4" id="KW-1185">Reference proteome</keyword>
<reference evidence="3" key="1">
    <citation type="submission" date="2018-12" db="EMBL/GenBank/DDBJ databases">
        <authorList>
            <person name="Syme R.A."/>
            <person name="Farfan-Caceres L."/>
            <person name="Lichtenzveig J."/>
        </authorList>
    </citation>
    <scope>NUCLEOTIDE SEQUENCE</scope>
    <source>
        <strain evidence="3">Al4</strain>
    </source>
</reference>
<sequence length="280" mass="30265">MSQPNLPVFTWPIAAPGVQKEPPRSFSASAKKIVYVTVTSTILYTPTVDASKIPMIHQTQPLDLHASNIPSKIRASVPDVTVASFEFFTPPADVSVSMGGTVTPTKSNSGPTPDLSHSTVTPAPSPLALSPAAITGITIGFVAFIGILAALAVFFYRYRKAPKSKADVETPKPRETLEEKVERAREYQRKRWSAHETAMNQERFNKLKAKLAAQRKDIAKVDETFVIGDGEGDGNVEKKEVPLKARLVAARRPSGLAMHPPSPVDSVEMADVDPKAGRAK</sequence>
<dbReference type="AlphaFoldDB" id="A0A8H7IY91"/>
<keyword evidence="2" id="KW-0472">Membrane</keyword>
<keyword evidence="2" id="KW-1133">Transmembrane helix</keyword>
<feature type="transmembrane region" description="Helical" evidence="2">
    <location>
        <begin position="132"/>
        <end position="156"/>
    </location>
</feature>
<feature type="compositionally biased region" description="Polar residues" evidence="1">
    <location>
        <begin position="99"/>
        <end position="121"/>
    </location>
</feature>
<evidence type="ECO:0000313" key="4">
    <source>
        <dbReference type="Proteomes" id="UP000651452"/>
    </source>
</evidence>
<proteinExistence type="predicted"/>
<dbReference type="Proteomes" id="UP000651452">
    <property type="component" value="Unassembled WGS sequence"/>
</dbReference>
<gene>
    <name evidence="3" type="ORF">EKO04_008686</name>
</gene>
<dbReference type="OrthoDB" id="10453470at2759"/>
<evidence type="ECO:0000256" key="2">
    <source>
        <dbReference type="SAM" id="Phobius"/>
    </source>
</evidence>
<accession>A0A8H7IY91</accession>
<evidence type="ECO:0000313" key="3">
    <source>
        <dbReference type="EMBL" id="KAF9693328.1"/>
    </source>
</evidence>
<organism evidence="3 4">
    <name type="scientific">Ascochyta lentis</name>
    <dbReference type="NCBI Taxonomy" id="205686"/>
    <lineage>
        <taxon>Eukaryota</taxon>
        <taxon>Fungi</taxon>
        <taxon>Dikarya</taxon>
        <taxon>Ascomycota</taxon>
        <taxon>Pezizomycotina</taxon>
        <taxon>Dothideomycetes</taxon>
        <taxon>Pleosporomycetidae</taxon>
        <taxon>Pleosporales</taxon>
        <taxon>Pleosporineae</taxon>
        <taxon>Didymellaceae</taxon>
        <taxon>Ascochyta</taxon>
    </lineage>
</organism>
<evidence type="ECO:0000256" key="1">
    <source>
        <dbReference type="SAM" id="MobiDB-lite"/>
    </source>
</evidence>
<feature type="region of interest" description="Disordered" evidence="1">
    <location>
        <begin position="99"/>
        <end position="122"/>
    </location>
</feature>
<comment type="caution">
    <text evidence="3">The sequence shown here is derived from an EMBL/GenBank/DDBJ whole genome shotgun (WGS) entry which is preliminary data.</text>
</comment>
<protein>
    <submittedName>
        <fullName evidence="3">Uncharacterized protein</fullName>
    </submittedName>
</protein>
<keyword evidence="2" id="KW-0812">Transmembrane</keyword>
<dbReference type="EMBL" id="RZGK01000016">
    <property type="protein sequence ID" value="KAF9693328.1"/>
    <property type="molecule type" value="Genomic_DNA"/>
</dbReference>
<feature type="region of interest" description="Disordered" evidence="1">
    <location>
        <begin position="252"/>
        <end position="280"/>
    </location>
</feature>
<reference evidence="3" key="2">
    <citation type="submission" date="2020-09" db="EMBL/GenBank/DDBJ databases">
        <title>Reference genome assembly for Australian Ascochyta lentis isolate Al4.</title>
        <authorList>
            <person name="Lee R.C."/>
            <person name="Farfan-Caceres L.M."/>
            <person name="Debler J.W."/>
            <person name="Williams A.H."/>
            <person name="Henares B.M."/>
        </authorList>
    </citation>
    <scope>NUCLEOTIDE SEQUENCE</scope>
    <source>
        <strain evidence="3">Al4</strain>
    </source>
</reference>